<gene>
    <name evidence="1" type="ordered locus">lwe0407</name>
</gene>
<organism evidence="1 2">
    <name type="scientific">Listeria welshimeri serovar 6b (strain ATCC 35897 / DSM 20650 / CCUG 15529 / CIP 8149 / NCTC 11857 / SLCC 5334 / V8)</name>
    <dbReference type="NCBI Taxonomy" id="386043"/>
    <lineage>
        <taxon>Bacteria</taxon>
        <taxon>Bacillati</taxon>
        <taxon>Bacillota</taxon>
        <taxon>Bacilli</taxon>
        <taxon>Bacillales</taxon>
        <taxon>Listeriaceae</taxon>
        <taxon>Listeria</taxon>
    </lineage>
</organism>
<proteinExistence type="predicted"/>
<reference evidence="1 2" key="1">
    <citation type="journal article" date="2006" name="J. Bacteriol.">
        <title>Whole-genome sequence of Listeria welshimeri reveals common steps in genome reduction with Listeria innocua as compared to Listeria monocytogenes.</title>
        <authorList>
            <person name="Hain T."/>
            <person name="Steinweg C."/>
            <person name="Kuenne C.T."/>
            <person name="Billion A."/>
            <person name="Ghai R."/>
            <person name="Chatterjee S.S."/>
            <person name="Domann E."/>
            <person name="Kaerst U."/>
            <person name="Goesmann A."/>
            <person name="Bekel T."/>
            <person name="Bartels D."/>
            <person name="Kaiser O."/>
            <person name="Meyer F."/>
            <person name="Puehler A."/>
            <person name="Weisshaar B."/>
            <person name="Wehland J."/>
            <person name="Liang C."/>
            <person name="Dandekar T."/>
            <person name="Lampidis R."/>
            <person name="Kreft J."/>
            <person name="Goebel W."/>
            <person name="Chakraborty T."/>
        </authorList>
    </citation>
    <scope>NUCLEOTIDE SEQUENCE [LARGE SCALE GENOMIC DNA]</scope>
    <source>
        <strain evidence="2">ATCC 35897 / DSM 20650 / CIP 8149 / NCTC 11857 / SLCC 5334 / V8</strain>
    </source>
</reference>
<accession>A0AFP3</accession>
<dbReference type="AlphaFoldDB" id="A0AFP3"/>
<name>A0AFP3_LISW6</name>
<evidence type="ECO:0000313" key="2">
    <source>
        <dbReference type="Proteomes" id="UP000000779"/>
    </source>
</evidence>
<evidence type="ECO:0000313" key="1">
    <source>
        <dbReference type="EMBL" id="CAK19825.1"/>
    </source>
</evidence>
<dbReference type="Proteomes" id="UP000000779">
    <property type="component" value="Chromosome"/>
</dbReference>
<dbReference type="HOGENOM" id="CLU_3404233_0_0_9"/>
<dbReference type="EMBL" id="AM263198">
    <property type="protein sequence ID" value="CAK19825.1"/>
    <property type="molecule type" value="Genomic_DNA"/>
</dbReference>
<sequence>MLDKNQSCITKDEYLFSYQEDYGITEADHM</sequence>
<dbReference type="KEGG" id="lwe:lwe0407"/>
<protein>
    <submittedName>
        <fullName evidence="1">Uncharacterized protein</fullName>
    </submittedName>
</protein>